<dbReference type="Pfam" id="PF05345">
    <property type="entry name" value="He_PIG"/>
    <property type="match status" value="4"/>
</dbReference>
<dbReference type="SUPFAM" id="SSF49313">
    <property type="entry name" value="Cadherin-like"/>
    <property type="match status" value="2"/>
</dbReference>
<organism evidence="1 2">
    <name type="scientific">Actinoplanes auranticolor</name>
    <dbReference type="NCBI Taxonomy" id="47988"/>
    <lineage>
        <taxon>Bacteria</taxon>
        <taxon>Bacillati</taxon>
        <taxon>Actinomycetota</taxon>
        <taxon>Actinomycetes</taxon>
        <taxon>Micromonosporales</taxon>
        <taxon>Micromonosporaceae</taxon>
        <taxon>Actinoplanes</taxon>
    </lineage>
</organism>
<evidence type="ECO:0000313" key="2">
    <source>
        <dbReference type="Proteomes" id="UP000681340"/>
    </source>
</evidence>
<proteinExistence type="predicted"/>
<gene>
    <name evidence="1" type="ORF">Aau02nite_66580</name>
</gene>
<dbReference type="Gene3D" id="2.60.40.10">
    <property type="entry name" value="Immunoglobulins"/>
    <property type="match status" value="4"/>
</dbReference>
<dbReference type="AlphaFoldDB" id="A0A919W0G4"/>
<evidence type="ECO:0000313" key="1">
    <source>
        <dbReference type="EMBL" id="GIM75568.1"/>
    </source>
</evidence>
<keyword evidence="2" id="KW-1185">Reference proteome</keyword>
<dbReference type="GO" id="GO:0005509">
    <property type="term" value="F:calcium ion binding"/>
    <property type="evidence" value="ECO:0007669"/>
    <property type="project" value="InterPro"/>
</dbReference>
<name>A0A919W0G4_9ACTN</name>
<comment type="caution">
    <text evidence="1">The sequence shown here is derived from an EMBL/GenBank/DDBJ whole genome shotgun (WGS) entry which is preliminary data.</text>
</comment>
<reference evidence="1" key="1">
    <citation type="submission" date="2021-03" db="EMBL/GenBank/DDBJ databases">
        <title>Whole genome shotgun sequence of Actinoplanes auranticolor NBRC 12245.</title>
        <authorList>
            <person name="Komaki H."/>
            <person name="Tamura T."/>
        </authorList>
    </citation>
    <scope>NUCLEOTIDE SEQUENCE</scope>
    <source>
        <strain evidence="1">NBRC 12245</strain>
    </source>
</reference>
<dbReference type="EMBL" id="BOQL01000057">
    <property type="protein sequence ID" value="GIM75568.1"/>
    <property type="molecule type" value="Genomic_DNA"/>
</dbReference>
<dbReference type="Proteomes" id="UP000681340">
    <property type="component" value="Unassembled WGS sequence"/>
</dbReference>
<sequence>MVEVLVSLAIIGTVMAASVPFLTRSMAAGDQQADQQVAIQLATDGLERVRALDPTALLTGRGLPAVTHQWNTAAPAVQRHLATMQMAADPMLPEDSAGGYSAPLPTTPAQVTIDNTKYDTWWYVGRCWQAKVQPGQSTVGVCGKVAEADKAPFLRVMVAVTWKQRSCEPGFCAYLASMLASVADDPVFDTKRAAPTIKDPSAQTSLVGDSVNLQVLSTGGRLPLSWSVTGLPPGLTLATGTGLITGTPTTAGSYTVKLTLTDRDKRTDLSTVTWTVRPVLTSPGDQTSRTGTAVALQLLGDGGQTPMTWTATGLPAGLKVNSTTGLITGTPTAAQPTPTTPTTITVSGGNPAAASSATFFWRVLTPVTLTNPGPQQAVNGTNIGAFTTAASGGLRPYTWTAQNLPDGLAIEASTGRVTGVIQHGTRYIATATITDSAGGTATMNVVVRVTPSSAGDLQVTYPAPAGPDRTSAVNTPASFTATASGATPSAYTWSAVGMPPGVTMNSAGVVGGTPTTRGTYPVKLTVRSTGTTAAHLMFSWSVT</sequence>
<dbReference type="InterPro" id="IPR013783">
    <property type="entry name" value="Ig-like_fold"/>
</dbReference>
<accession>A0A919W0G4</accession>
<dbReference type="InterPro" id="IPR015919">
    <property type="entry name" value="Cadherin-like_sf"/>
</dbReference>
<dbReference type="GO" id="GO:0005975">
    <property type="term" value="P:carbohydrate metabolic process"/>
    <property type="evidence" value="ECO:0007669"/>
    <property type="project" value="UniProtKB-ARBA"/>
</dbReference>
<dbReference type="GO" id="GO:0016020">
    <property type="term" value="C:membrane"/>
    <property type="evidence" value="ECO:0007669"/>
    <property type="project" value="InterPro"/>
</dbReference>
<protein>
    <submittedName>
        <fullName evidence="1">Uncharacterized protein</fullName>
    </submittedName>
</protein>